<sequence>MKASSAFARLICAWARSLSEIRSGRHPGSTGLGLCLLAAAKDFSRFTNCAVCRACLKLPLLYLTSNAPLPHLSGKGKLPRERNASVSDRPGRKTESVCVCWNGKTKCCPNIFDVRPTQTAILARPQQFPTFPNAFDAYINPQYSTDQRPHWRLAADAQEKTLHCWEAELLQRQRSGLGSRASTKIPYRRWVAAITVKPRVCLACDP</sequence>
<evidence type="ECO:0000313" key="2">
    <source>
        <dbReference type="Proteomes" id="UP000249661"/>
    </source>
</evidence>
<keyword evidence="2" id="KW-1185">Reference proteome</keyword>
<accession>A0ACD1HQ27</accession>
<evidence type="ECO:0000313" key="1">
    <source>
        <dbReference type="EMBL" id="RAH75701.1"/>
    </source>
</evidence>
<proteinExistence type="predicted"/>
<name>A0ACD1HQ27_9EURO</name>
<dbReference type="Proteomes" id="UP000249661">
    <property type="component" value="Unassembled WGS sequence"/>
</dbReference>
<organism evidence="1 2">
    <name type="scientific">Aspergillus aculeatinus CBS 121060</name>
    <dbReference type="NCBI Taxonomy" id="1448322"/>
    <lineage>
        <taxon>Eukaryota</taxon>
        <taxon>Fungi</taxon>
        <taxon>Dikarya</taxon>
        <taxon>Ascomycota</taxon>
        <taxon>Pezizomycotina</taxon>
        <taxon>Eurotiomycetes</taxon>
        <taxon>Eurotiomycetidae</taxon>
        <taxon>Eurotiales</taxon>
        <taxon>Aspergillaceae</taxon>
        <taxon>Aspergillus</taxon>
        <taxon>Aspergillus subgen. Circumdati</taxon>
    </lineage>
</organism>
<reference evidence="1" key="1">
    <citation type="submission" date="2018-02" db="EMBL/GenBank/DDBJ databases">
        <title>The genomes of Aspergillus section Nigri reveals drivers in fungal speciation.</title>
        <authorList>
            <consortium name="DOE Joint Genome Institute"/>
            <person name="Vesth T.C."/>
            <person name="Nybo J."/>
            <person name="Theobald S."/>
            <person name="Brandl J."/>
            <person name="Frisvad J.C."/>
            <person name="Nielsen K.F."/>
            <person name="Lyhne E.K."/>
            <person name="Kogle M.E."/>
            <person name="Kuo A."/>
            <person name="Riley R."/>
            <person name="Clum A."/>
            <person name="Nolan M."/>
            <person name="Lipzen A."/>
            <person name="Salamov A."/>
            <person name="Henrissat B."/>
            <person name="Wiebenga A."/>
            <person name="De vries R.P."/>
            <person name="Grigoriev I.V."/>
            <person name="Mortensen U.H."/>
            <person name="Andersen M.R."/>
            <person name="Baker S.E."/>
        </authorList>
    </citation>
    <scope>NUCLEOTIDE SEQUENCE</scope>
    <source>
        <strain evidence="1">CBS 121060</strain>
    </source>
</reference>
<dbReference type="EMBL" id="KZ824933">
    <property type="protein sequence ID" value="RAH75701.1"/>
    <property type="molecule type" value="Genomic_DNA"/>
</dbReference>
<protein>
    <submittedName>
        <fullName evidence="1">Uncharacterized protein</fullName>
    </submittedName>
</protein>
<gene>
    <name evidence="1" type="ORF">BO66DRAFT_14268</name>
</gene>